<keyword evidence="3" id="KW-0813">Transport</keyword>
<dbReference type="InterPro" id="IPR006043">
    <property type="entry name" value="NCS2"/>
</dbReference>
<keyword evidence="5 7" id="KW-1133">Transmembrane helix</keyword>
<dbReference type="InterPro" id="IPR045018">
    <property type="entry name" value="Azg-like"/>
</dbReference>
<name>A0ABN5AXP5_9GAMM</name>
<feature type="transmembrane region" description="Helical" evidence="7">
    <location>
        <begin position="67"/>
        <end position="88"/>
    </location>
</feature>
<keyword evidence="9" id="KW-1185">Reference proteome</keyword>
<evidence type="ECO:0000256" key="4">
    <source>
        <dbReference type="ARBA" id="ARBA00022692"/>
    </source>
</evidence>
<dbReference type="RefSeq" id="WP_088772068.1">
    <property type="nucleotide sequence ID" value="NZ_CP022132.1"/>
</dbReference>
<feature type="transmembrane region" description="Helical" evidence="7">
    <location>
        <begin position="127"/>
        <end position="147"/>
    </location>
</feature>
<evidence type="ECO:0000313" key="8">
    <source>
        <dbReference type="EMBL" id="ASG67532.1"/>
    </source>
</evidence>
<evidence type="ECO:0000256" key="6">
    <source>
        <dbReference type="ARBA" id="ARBA00023136"/>
    </source>
</evidence>
<proteinExistence type="inferred from homology"/>
<feature type="transmembrane region" description="Helical" evidence="7">
    <location>
        <begin position="35"/>
        <end position="55"/>
    </location>
</feature>
<dbReference type="Proteomes" id="UP000249910">
    <property type="component" value="Chromosome"/>
</dbReference>
<comment type="similarity">
    <text evidence="2">Belongs to the nucleobase:cation symporter-2 (NCS2) (TC 2.A.40) family. Azg-like subfamily.</text>
</comment>
<evidence type="ECO:0000256" key="7">
    <source>
        <dbReference type="SAM" id="Phobius"/>
    </source>
</evidence>
<evidence type="ECO:0000256" key="1">
    <source>
        <dbReference type="ARBA" id="ARBA00004127"/>
    </source>
</evidence>
<keyword evidence="4 7" id="KW-0812">Transmembrane</keyword>
<organism evidence="8 9">
    <name type="scientific">Francisella halioticida</name>
    <dbReference type="NCBI Taxonomy" id="549298"/>
    <lineage>
        <taxon>Bacteria</taxon>
        <taxon>Pseudomonadati</taxon>
        <taxon>Pseudomonadota</taxon>
        <taxon>Gammaproteobacteria</taxon>
        <taxon>Thiotrichales</taxon>
        <taxon>Francisellaceae</taxon>
        <taxon>Francisella</taxon>
    </lineage>
</organism>
<comment type="subcellular location">
    <subcellularLocation>
        <location evidence="1">Endomembrane system</location>
        <topology evidence="1">Multi-pass membrane protein</topology>
    </subcellularLocation>
</comment>
<protein>
    <submittedName>
        <fullName evidence="8">Uncharacterized protein</fullName>
    </submittedName>
</protein>
<evidence type="ECO:0000256" key="5">
    <source>
        <dbReference type="ARBA" id="ARBA00022989"/>
    </source>
</evidence>
<sequence length="173" mass="19158">MGLYAKNPYAVAPAMGMNVFFAYTIVDIWHIPWQTALGTVFWSGVIFVLLVIFNIRAKILDAIPMGVKNGIGAGIGVFIALVGFFNARFIEKSQSSLLEIAPISVQTGIFILCLFLLIILTCRKIKTAMLIMIFAGCLLLLPFGRILGTNTVMEIPKHFFIIPHEILTTILRI</sequence>
<evidence type="ECO:0000313" key="9">
    <source>
        <dbReference type="Proteomes" id="UP000249910"/>
    </source>
</evidence>
<keyword evidence="6 7" id="KW-0472">Membrane</keyword>
<dbReference type="PANTHER" id="PTHR43337">
    <property type="entry name" value="XANTHINE/URACIL PERMEASE C887.17-RELATED"/>
    <property type="match status" value="1"/>
</dbReference>
<evidence type="ECO:0000256" key="2">
    <source>
        <dbReference type="ARBA" id="ARBA00005697"/>
    </source>
</evidence>
<reference evidence="8 9" key="1">
    <citation type="submission" date="2017-06" db="EMBL/GenBank/DDBJ databases">
        <title>Complete genome of Francisella halioticida.</title>
        <authorList>
            <person name="Sjodin A."/>
        </authorList>
    </citation>
    <scope>NUCLEOTIDE SEQUENCE [LARGE SCALE GENOMIC DNA]</scope>
    <source>
        <strain evidence="8 9">DSM 23729</strain>
    </source>
</reference>
<feature type="transmembrane region" description="Helical" evidence="7">
    <location>
        <begin position="100"/>
        <end position="120"/>
    </location>
</feature>
<dbReference type="PANTHER" id="PTHR43337:SF1">
    <property type="entry name" value="XANTHINE_URACIL PERMEASE C887.17-RELATED"/>
    <property type="match status" value="1"/>
</dbReference>
<accession>A0ABN5AXP5</accession>
<gene>
    <name evidence="8" type="ORF">CDV26_03200</name>
</gene>
<dbReference type="EMBL" id="CP022132">
    <property type="protein sequence ID" value="ASG67532.1"/>
    <property type="molecule type" value="Genomic_DNA"/>
</dbReference>
<feature type="transmembrane region" description="Helical" evidence="7">
    <location>
        <begin position="9"/>
        <end position="29"/>
    </location>
</feature>
<evidence type="ECO:0000256" key="3">
    <source>
        <dbReference type="ARBA" id="ARBA00022448"/>
    </source>
</evidence>
<dbReference type="Pfam" id="PF00860">
    <property type="entry name" value="Xan_ur_permease"/>
    <property type="match status" value="1"/>
</dbReference>